<dbReference type="PANTHER" id="PTHR35936">
    <property type="entry name" value="MEMBRANE-BOUND LYTIC MUREIN TRANSGLYCOSYLASE F"/>
    <property type="match status" value="1"/>
</dbReference>
<dbReference type="OrthoDB" id="8481290at2"/>
<accession>A0A5S4XA57</accession>
<dbReference type="Gene3D" id="3.40.190.10">
    <property type="entry name" value="Periplasmic binding protein-like II"/>
    <property type="match status" value="2"/>
</dbReference>
<evidence type="ECO:0000256" key="1">
    <source>
        <dbReference type="SAM" id="SignalP"/>
    </source>
</evidence>
<dbReference type="EMBL" id="VSSR01000013">
    <property type="protein sequence ID" value="TYL86335.1"/>
    <property type="molecule type" value="Genomic_DNA"/>
</dbReference>
<gene>
    <name evidence="2" type="ORF">FXB38_07605</name>
</gene>
<keyword evidence="3" id="KW-1185">Reference proteome</keyword>
<comment type="caution">
    <text evidence="2">The sequence shown here is derived from an EMBL/GenBank/DDBJ whole genome shotgun (WGS) entry which is preliminary data.</text>
</comment>
<dbReference type="Proteomes" id="UP000324853">
    <property type="component" value="Unassembled WGS sequence"/>
</dbReference>
<name>A0A5S4XA57_9BRAD</name>
<organism evidence="2 3">
    <name type="scientific">Bradyrhizobium cytisi</name>
    <dbReference type="NCBI Taxonomy" id="515489"/>
    <lineage>
        <taxon>Bacteria</taxon>
        <taxon>Pseudomonadati</taxon>
        <taxon>Pseudomonadota</taxon>
        <taxon>Alphaproteobacteria</taxon>
        <taxon>Hyphomicrobiales</taxon>
        <taxon>Nitrobacteraceae</taxon>
        <taxon>Bradyrhizobium</taxon>
    </lineage>
</organism>
<feature type="signal peptide" evidence="1">
    <location>
        <begin position="1"/>
        <end position="19"/>
    </location>
</feature>
<sequence>MWRIVVVCLSLFAAGSSSAQSVIRLARIADIPDQYVGGEMLRAVYAKLNIKLEFEDVPGKRALALSSAGEVDGEIQRIGTLSRDYPTLLQVTPAINYIEPAVFATKLHFDVNGWNSIRDYSIGIVRGVGSSEAGTRGMDHVTATMSLENMIRMLDADRFDVMVTDLFSGLVAVRKLNLQARIYPLSPPLERIRIYHYLHERHRDLVPKVGQVIEQMETSGELAALREALVKQVLSAP</sequence>
<dbReference type="RefSeq" id="WP_148750276.1">
    <property type="nucleotide sequence ID" value="NZ_VSSR01000013.1"/>
</dbReference>
<dbReference type="SUPFAM" id="SSF53850">
    <property type="entry name" value="Periplasmic binding protein-like II"/>
    <property type="match status" value="1"/>
</dbReference>
<keyword evidence="1" id="KW-0732">Signal</keyword>
<evidence type="ECO:0000313" key="3">
    <source>
        <dbReference type="Proteomes" id="UP000324853"/>
    </source>
</evidence>
<proteinExistence type="predicted"/>
<dbReference type="PANTHER" id="PTHR35936:SF17">
    <property type="entry name" value="ARGININE-BINDING EXTRACELLULAR PROTEIN ARTP"/>
    <property type="match status" value="1"/>
</dbReference>
<protein>
    <submittedName>
        <fullName evidence="2">Amino acid ABC transporter substrate-binding protein</fullName>
    </submittedName>
</protein>
<feature type="chain" id="PRO_5024447199" evidence="1">
    <location>
        <begin position="20"/>
        <end position="237"/>
    </location>
</feature>
<dbReference type="AlphaFoldDB" id="A0A5S4XA57"/>
<reference evidence="2 3" key="1">
    <citation type="submission" date="2019-08" db="EMBL/GenBank/DDBJ databases">
        <title>Bradyrhizobium hipponensis sp. nov., a rhizobium isolated from a Lupinus angustifolius root nodule in Tunisia.</title>
        <authorList>
            <person name="Off K."/>
            <person name="Rejili M."/>
            <person name="Mars M."/>
            <person name="Brachmann A."/>
            <person name="Marin M."/>
        </authorList>
    </citation>
    <scope>NUCLEOTIDE SEQUENCE [LARGE SCALE GENOMIC DNA]</scope>
    <source>
        <strain evidence="2 3">CTAW11</strain>
    </source>
</reference>
<evidence type="ECO:0000313" key="2">
    <source>
        <dbReference type="EMBL" id="TYL86335.1"/>
    </source>
</evidence>